<keyword evidence="4" id="KW-1185">Reference proteome</keyword>
<dbReference type="OrthoDB" id="909678at2759"/>
<organism evidence="3 4">
    <name type="scientific">Lactuca sativa</name>
    <name type="common">Garden lettuce</name>
    <dbReference type="NCBI Taxonomy" id="4236"/>
    <lineage>
        <taxon>Eukaryota</taxon>
        <taxon>Viridiplantae</taxon>
        <taxon>Streptophyta</taxon>
        <taxon>Embryophyta</taxon>
        <taxon>Tracheophyta</taxon>
        <taxon>Spermatophyta</taxon>
        <taxon>Magnoliopsida</taxon>
        <taxon>eudicotyledons</taxon>
        <taxon>Gunneridae</taxon>
        <taxon>Pentapetalae</taxon>
        <taxon>asterids</taxon>
        <taxon>campanulids</taxon>
        <taxon>Asterales</taxon>
        <taxon>Asteraceae</taxon>
        <taxon>Cichorioideae</taxon>
        <taxon>Cichorieae</taxon>
        <taxon>Lactucinae</taxon>
        <taxon>Lactuca</taxon>
    </lineage>
</organism>
<evidence type="ECO:0000313" key="3">
    <source>
        <dbReference type="EMBL" id="KAJ0226976.1"/>
    </source>
</evidence>
<dbReference type="PANTHER" id="PTHR34188">
    <property type="entry name" value="OS01G0299500 PROTEIN"/>
    <property type="match status" value="1"/>
</dbReference>
<evidence type="ECO:0000313" key="4">
    <source>
        <dbReference type="Proteomes" id="UP000235145"/>
    </source>
</evidence>
<name>A0A9R1WQR5_LACSA</name>
<sequence length="198" mass="21669">MDHHYPLEEVRVDLESVNLVINPNEDKGLTPVSESVFTKLGVDPLTVNVGSPENSFVVLMDGKLAGGKAAGDFTGKEKRKKSPSAKKPPKPPRQHSSFSLDSADQKLIKELTELAMIKRARIERMKALMQKKASKASSSSNPSLFAMLFTIIFFLVLLFQGMSCQNSHGTLKGSPQMSQSLISIKLQLNPSAYAHDSI</sequence>
<comment type="caution">
    <text evidence="3">The sequence shown here is derived from an EMBL/GenBank/DDBJ whole genome shotgun (WGS) entry which is preliminary data.</text>
</comment>
<dbReference type="PANTHER" id="PTHR34188:SF5">
    <property type="entry name" value="OS05G0131900 PROTEIN"/>
    <property type="match status" value="1"/>
</dbReference>
<dbReference type="Gramene" id="rna-gnl|WGS:NBSK|LSAT_1X40861_mrna">
    <property type="protein sequence ID" value="cds-PLY74182.1"/>
    <property type="gene ID" value="gene-LSAT_1X40861"/>
</dbReference>
<accession>A0A9R1WQR5</accession>
<keyword evidence="2" id="KW-0812">Transmembrane</keyword>
<protein>
    <submittedName>
        <fullName evidence="3">Uncharacterized protein</fullName>
    </submittedName>
</protein>
<feature type="region of interest" description="Disordered" evidence="1">
    <location>
        <begin position="69"/>
        <end position="100"/>
    </location>
</feature>
<dbReference type="Proteomes" id="UP000235145">
    <property type="component" value="Unassembled WGS sequence"/>
</dbReference>
<proteinExistence type="predicted"/>
<keyword evidence="2" id="KW-0472">Membrane</keyword>
<keyword evidence="2" id="KW-1133">Transmembrane helix</keyword>
<dbReference type="EMBL" id="NBSK02000001">
    <property type="protein sequence ID" value="KAJ0226976.1"/>
    <property type="molecule type" value="Genomic_DNA"/>
</dbReference>
<evidence type="ECO:0000256" key="1">
    <source>
        <dbReference type="SAM" id="MobiDB-lite"/>
    </source>
</evidence>
<evidence type="ECO:0000256" key="2">
    <source>
        <dbReference type="SAM" id="Phobius"/>
    </source>
</evidence>
<feature type="transmembrane region" description="Helical" evidence="2">
    <location>
        <begin position="144"/>
        <end position="162"/>
    </location>
</feature>
<reference evidence="3 4" key="1">
    <citation type="journal article" date="2017" name="Nat. Commun.">
        <title>Genome assembly with in vitro proximity ligation data and whole-genome triplication in lettuce.</title>
        <authorList>
            <person name="Reyes-Chin-Wo S."/>
            <person name="Wang Z."/>
            <person name="Yang X."/>
            <person name="Kozik A."/>
            <person name="Arikit S."/>
            <person name="Song C."/>
            <person name="Xia L."/>
            <person name="Froenicke L."/>
            <person name="Lavelle D.O."/>
            <person name="Truco M.J."/>
            <person name="Xia R."/>
            <person name="Zhu S."/>
            <person name="Xu C."/>
            <person name="Xu H."/>
            <person name="Xu X."/>
            <person name="Cox K."/>
            <person name="Korf I."/>
            <person name="Meyers B.C."/>
            <person name="Michelmore R.W."/>
        </authorList>
    </citation>
    <scope>NUCLEOTIDE SEQUENCE [LARGE SCALE GENOMIC DNA]</scope>
    <source>
        <strain evidence="4">cv. Salinas</strain>
        <tissue evidence="3">Seedlings</tissue>
    </source>
</reference>
<feature type="compositionally biased region" description="Basic residues" evidence="1">
    <location>
        <begin position="77"/>
        <end position="93"/>
    </location>
</feature>
<dbReference type="AlphaFoldDB" id="A0A9R1WQR5"/>
<gene>
    <name evidence="3" type="ORF">LSAT_V11C100017280</name>
</gene>